<comment type="caution">
    <text evidence="1">The sequence shown here is derived from an EMBL/GenBank/DDBJ whole genome shotgun (WGS) entry which is preliminary data.</text>
</comment>
<sequence length="29" mass="3121">MANLTIAWAPFCSRSRSSPPHPSSSHPPT</sequence>
<keyword evidence="2" id="KW-1185">Reference proteome</keyword>
<organism evidence="1 2">
    <name type="scientific">Ceratopteris richardii</name>
    <name type="common">Triangle waterfern</name>
    <dbReference type="NCBI Taxonomy" id="49495"/>
    <lineage>
        <taxon>Eukaryota</taxon>
        <taxon>Viridiplantae</taxon>
        <taxon>Streptophyta</taxon>
        <taxon>Embryophyta</taxon>
        <taxon>Tracheophyta</taxon>
        <taxon>Polypodiopsida</taxon>
        <taxon>Polypodiidae</taxon>
        <taxon>Polypodiales</taxon>
        <taxon>Pteridineae</taxon>
        <taxon>Pteridaceae</taxon>
        <taxon>Parkerioideae</taxon>
        <taxon>Ceratopteris</taxon>
    </lineage>
</organism>
<gene>
    <name evidence="1" type="ORF">KP509_09G052900</name>
</gene>
<evidence type="ECO:0000313" key="1">
    <source>
        <dbReference type="EMBL" id="KAH7429504.1"/>
    </source>
</evidence>
<reference evidence="1" key="1">
    <citation type="submission" date="2021-08" db="EMBL/GenBank/DDBJ databases">
        <title>WGS assembly of Ceratopteris richardii.</title>
        <authorList>
            <person name="Marchant D.B."/>
            <person name="Chen G."/>
            <person name="Jenkins J."/>
            <person name="Shu S."/>
            <person name="Leebens-Mack J."/>
            <person name="Grimwood J."/>
            <person name="Schmutz J."/>
            <person name="Soltis P."/>
            <person name="Soltis D."/>
            <person name="Chen Z.-H."/>
        </authorList>
    </citation>
    <scope>NUCLEOTIDE SEQUENCE</scope>
    <source>
        <strain evidence="1">Whitten #5841</strain>
        <tissue evidence="1">Leaf</tissue>
    </source>
</reference>
<proteinExistence type="predicted"/>
<dbReference type="EMBL" id="CM035414">
    <property type="protein sequence ID" value="KAH7429504.1"/>
    <property type="molecule type" value="Genomic_DNA"/>
</dbReference>
<evidence type="ECO:0000313" key="2">
    <source>
        <dbReference type="Proteomes" id="UP000825935"/>
    </source>
</evidence>
<protein>
    <submittedName>
        <fullName evidence="1">Uncharacterized protein</fullName>
    </submittedName>
</protein>
<dbReference type="Proteomes" id="UP000825935">
    <property type="component" value="Chromosome 9"/>
</dbReference>
<dbReference type="AlphaFoldDB" id="A0A8T2U7Z7"/>
<name>A0A8T2U7Z7_CERRI</name>
<accession>A0A8T2U7Z7</accession>